<evidence type="ECO:0000313" key="14">
    <source>
        <dbReference type="Proteomes" id="UP001145021"/>
    </source>
</evidence>
<name>A0A9W7XFG0_9FUNG</name>
<evidence type="ECO:0000256" key="5">
    <source>
        <dbReference type="ARBA" id="ARBA00012655"/>
    </source>
</evidence>
<dbReference type="EMBL" id="JANBOH010000716">
    <property type="protein sequence ID" value="KAJ1641702.1"/>
    <property type="molecule type" value="Genomic_DNA"/>
</dbReference>
<dbReference type="SUPFAM" id="SSF53850">
    <property type="entry name" value="Periplasmic binding protein-like II"/>
    <property type="match status" value="1"/>
</dbReference>
<comment type="function">
    <text evidence="2">Tetrapolymerization of the monopyrrole PBG into the hydroxymethylbilane pre-uroporphyrinogen in several discrete steps.</text>
</comment>
<dbReference type="PANTHER" id="PTHR11557">
    <property type="entry name" value="PORPHOBILINOGEN DEAMINASE"/>
    <property type="match status" value="1"/>
</dbReference>
<organism evidence="13 14">
    <name type="scientific">Coemansia asiatica</name>
    <dbReference type="NCBI Taxonomy" id="1052880"/>
    <lineage>
        <taxon>Eukaryota</taxon>
        <taxon>Fungi</taxon>
        <taxon>Fungi incertae sedis</taxon>
        <taxon>Zoopagomycota</taxon>
        <taxon>Kickxellomycotina</taxon>
        <taxon>Kickxellomycetes</taxon>
        <taxon>Kickxellales</taxon>
        <taxon>Kickxellaceae</taxon>
        <taxon>Coemansia</taxon>
    </lineage>
</organism>
<comment type="caution">
    <text evidence="13">The sequence shown here is derived from an EMBL/GenBank/DDBJ whole genome shotgun (WGS) entry which is preliminary data.</text>
</comment>
<dbReference type="AlphaFoldDB" id="A0A9W7XFG0"/>
<keyword evidence="6 13" id="KW-0808">Transferase</keyword>
<accession>A0A9W7XFG0</accession>
<dbReference type="Pfam" id="PF03900">
    <property type="entry name" value="Porphobil_deamC"/>
    <property type="match status" value="1"/>
</dbReference>
<evidence type="ECO:0000256" key="2">
    <source>
        <dbReference type="ARBA" id="ARBA00002869"/>
    </source>
</evidence>
<dbReference type="FunFam" id="3.40.190.10:FF:000004">
    <property type="entry name" value="Porphobilinogen deaminase"/>
    <property type="match status" value="1"/>
</dbReference>
<dbReference type="CDD" id="cd13645">
    <property type="entry name" value="PBP2_HuPBGD_like"/>
    <property type="match status" value="1"/>
</dbReference>
<evidence type="ECO:0000256" key="8">
    <source>
        <dbReference type="ARBA" id="ARBA00023244"/>
    </source>
</evidence>
<evidence type="ECO:0000256" key="3">
    <source>
        <dbReference type="ARBA" id="ARBA00004735"/>
    </source>
</evidence>
<gene>
    <name evidence="13" type="primary">HEM3</name>
    <name evidence="13" type="ORF">LPJ64_006363</name>
</gene>
<comment type="pathway">
    <text evidence="3">Porphyrin-containing compound metabolism; protoporphyrin-IX biosynthesis; coproporphyrinogen-III from 5-aminolevulinate: step 2/4.</text>
</comment>
<dbReference type="PIRSF" id="PIRSF001438">
    <property type="entry name" value="4pyrrol_synth_OHMeBilane_synth"/>
    <property type="match status" value="1"/>
</dbReference>
<dbReference type="EC" id="2.5.1.61" evidence="5"/>
<keyword evidence="8" id="KW-0627">Porphyrin biosynthesis</keyword>
<dbReference type="Gene3D" id="3.40.190.10">
    <property type="entry name" value="Periplasmic binding protein-like II"/>
    <property type="match status" value="2"/>
</dbReference>
<evidence type="ECO:0000259" key="11">
    <source>
        <dbReference type="Pfam" id="PF01379"/>
    </source>
</evidence>
<dbReference type="Proteomes" id="UP001145021">
    <property type="component" value="Unassembled WGS sequence"/>
</dbReference>
<dbReference type="InterPro" id="IPR022417">
    <property type="entry name" value="Porphobilin_deaminase_N"/>
</dbReference>
<dbReference type="InterPro" id="IPR000860">
    <property type="entry name" value="HemC"/>
</dbReference>
<evidence type="ECO:0000256" key="6">
    <source>
        <dbReference type="ARBA" id="ARBA00022679"/>
    </source>
</evidence>
<dbReference type="Gene3D" id="3.30.160.40">
    <property type="entry name" value="Porphobilinogen deaminase, C-terminal domain"/>
    <property type="match status" value="1"/>
</dbReference>
<dbReference type="FunFam" id="3.40.190.10:FF:000005">
    <property type="entry name" value="Porphobilinogen deaminase"/>
    <property type="match status" value="1"/>
</dbReference>
<comment type="similarity">
    <text evidence="4">Belongs to the HMBS family.</text>
</comment>
<sequence>MSLVAETAQATAASNKRVLRVGTRDSKLALIQTDFVVSLIKATYPELLIQTETMKTIGDKIQDVAMSKFGEKGLFTKELESALEANMIDVIVHSLKDMPTQLPPNMALLAITQREDPRDAVIMSLRNQGKNIWDLPEGSVVGTGSVRRVAQLRRLYPGLVFQDIRGNLTTRMAKLDAEDSPYAALILAVAGMKRQGLGARISHPLDNVMHAVGQGALGIEVRSDDVQTAQMLVHCLNHRETRMACFAERELMRRLEGGCSVPIGVQTEWSQDKKVLKLDAVVASPDGQKEVRASDELLIVHETDDDDLQQWLDREDARCHELGAKVAALMRQKGAGAILDAIHRPEPVSAELIAAATAHKG</sequence>
<dbReference type="InterPro" id="IPR022418">
    <property type="entry name" value="Porphobilinogen_deaminase_C"/>
</dbReference>
<dbReference type="NCBIfam" id="TIGR00212">
    <property type="entry name" value="hemC"/>
    <property type="match status" value="1"/>
</dbReference>
<dbReference type="GO" id="GO:0004418">
    <property type="term" value="F:hydroxymethylbilane synthase activity"/>
    <property type="evidence" value="ECO:0007669"/>
    <property type="project" value="UniProtKB-EC"/>
</dbReference>
<reference evidence="13" key="1">
    <citation type="submission" date="2022-07" db="EMBL/GenBank/DDBJ databases">
        <title>Phylogenomic reconstructions and comparative analyses of Kickxellomycotina fungi.</title>
        <authorList>
            <person name="Reynolds N.K."/>
            <person name="Stajich J.E."/>
            <person name="Barry K."/>
            <person name="Grigoriev I.V."/>
            <person name="Crous P."/>
            <person name="Smith M.E."/>
        </authorList>
    </citation>
    <scope>NUCLEOTIDE SEQUENCE</scope>
    <source>
        <strain evidence="13">NBRC 105413</strain>
    </source>
</reference>
<evidence type="ECO:0000256" key="7">
    <source>
        <dbReference type="ARBA" id="ARBA00023133"/>
    </source>
</evidence>
<dbReference type="PROSITE" id="PS00533">
    <property type="entry name" value="PORPHOBILINOGEN_DEAM"/>
    <property type="match status" value="1"/>
</dbReference>
<keyword evidence="7" id="KW-0350">Heme biosynthesis</keyword>
<feature type="domain" description="Porphobilinogen deaminase C-terminal" evidence="12">
    <location>
        <begin position="244"/>
        <end position="328"/>
    </location>
</feature>
<dbReference type="GO" id="GO:0005737">
    <property type="term" value="C:cytoplasm"/>
    <property type="evidence" value="ECO:0007669"/>
    <property type="project" value="TreeGrafter"/>
</dbReference>
<evidence type="ECO:0000313" key="13">
    <source>
        <dbReference type="EMBL" id="KAJ1641702.1"/>
    </source>
</evidence>
<dbReference type="InterPro" id="IPR036803">
    <property type="entry name" value="Porphobilinogen_deaminase_C_sf"/>
</dbReference>
<dbReference type="SUPFAM" id="SSF54782">
    <property type="entry name" value="Porphobilinogen deaminase (hydroxymethylbilane synthase), C-terminal domain"/>
    <property type="match status" value="1"/>
</dbReference>
<evidence type="ECO:0000256" key="4">
    <source>
        <dbReference type="ARBA" id="ARBA00005638"/>
    </source>
</evidence>
<keyword evidence="14" id="KW-1185">Reference proteome</keyword>
<dbReference type="GO" id="GO:0006783">
    <property type="term" value="P:heme biosynthetic process"/>
    <property type="evidence" value="ECO:0007669"/>
    <property type="project" value="UniProtKB-KW"/>
</dbReference>
<feature type="domain" description="Porphobilinogen deaminase N-terminal" evidence="11">
    <location>
        <begin position="19"/>
        <end position="229"/>
    </location>
</feature>
<dbReference type="PRINTS" id="PR00151">
    <property type="entry name" value="PORPHBDMNASE"/>
</dbReference>
<evidence type="ECO:0000259" key="12">
    <source>
        <dbReference type="Pfam" id="PF03900"/>
    </source>
</evidence>
<evidence type="ECO:0000256" key="1">
    <source>
        <dbReference type="ARBA" id="ARBA00001916"/>
    </source>
</evidence>
<protein>
    <recommendedName>
        <fullName evidence="5">hydroxymethylbilane synthase</fullName>
        <ecNumber evidence="5">2.5.1.61</ecNumber>
    </recommendedName>
    <alternativeName>
        <fullName evidence="10">Hydroxymethylbilane synthase</fullName>
    </alternativeName>
    <alternativeName>
        <fullName evidence="9">Pre-uroporphyrinogen synthase</fullName>
    </alternativeName>
</protein>
<evidence type="ECO:0000256" key="10">
    <source>
        <dbReference type="ARBA" id="ARBA00033064"/>
    </source>
</evidence>
<dbReference type="InterPro" id="IPR022419">
    <property type="entry name" value="Porphobilin_deaminase_cofac_BS"/>
</dbReference>
<evidence type="ECO:0000256" key="9">
    <source>
        <dbReference type="ARBA" id="ARBA00030685"/>
    </source>
</evidence>
<proteinExistence type="inferred from homology"/>
<dbReference type="Pfam" id="PF01379">
    <property type="entry name" value="Porphobil_deam"/>
    <property type="match status" value="1"/>
</dbReference>
<dbReference type="PANTHER" id="PTHR11557:SF0">
    <property type="entry name" value="PORPHOBILINOGEN DEAMINASE"/>
    <property type="match status" value="1"/>
</dbReference>
<comment type="cofactor">
    <cofactor evidence="1">
        <name>dipyrromethane</name>
        <dbReference type="ChEBI" id="CHEBI:60342"/>
    </cofactor>
</comment>